<dbReference type="InterPro" id="IPR041706">
    <property type="entry name" value="YchF_N"/>
</dbReference>
<dbReference type="GO" id="GO:0046872">
    <property type="term" value="F:metal ion binding"/>
    <property type="evidence" value="ECO:0007669"/>
    <property type="project" value="UniProtKB-KW"/>
</dbReference>
<dbReference type="GO" id="GO:0005525">
    <property type="term" value="F:GTP binding"/>
    <property type="evidence" value="ECO:0007669"/>
    <property type="project" value="InterPro"/>
</dbReference>
<dbReference type="GO" id="GO:0016887">
    <property type="term" value="F:ATP hydrolysis activity"/>
    <property type="evidence" value="ECO:0007669"/>
    <property type="project" value="UniProtKB-UniRule"/>
</dbReference>
<dbReference type="SUPFAM" id="SSF81271">
    <property type="entry name" value="TGS-like"/>
    <property type="match status" value="1"/>
</dbReference>
<dbReference type="InterPro" id="IPR013029">
    <property type="entry name" value="YchF_C"/>
</dbReference>
<sequence>MGLNCGIVGLPNVGKSTIFSALTSAPAEAANYPFCTIDPNVGIVSVPDPRLDHIVELIPPKKVVPAIVEFVDIAGLVAGASKGEGLGNRFLSHIREVGVIAHVVRCFEDEDIVHVSGTINPASDIETINIELALADLETVERRKEKNVKAMKAVGTESGKRAAALVPILEELSALLTEGKPARSREWKDEELELMRDLHLITLKPQVYVCNVDEDALLAGNGFVEEVKRIAGKEGAEVVVICGKLEAEIAALESEEDKHEFLDAAGLAESGLNSLIRTGYRMLGLRTFFTAGADEDRAWTFHEGDTAPKAAGVIHTDFEKGFIKAEVYHCDDLFELGSEQQVKAAGRLRIEGKEYVVKDGDIVHFRFNV</sequence>
<gene>
    <name evidence="6" type="primary">ychF</name>
    <name evidence="9" type="ordered locus">Spirs_3050</name>
</gene>
<evidence type="ECO:0000256" key="3">
    <source>
        <dbReference type="ARBA" id="ARBA00022741"/>
    </source>
</evidence>
<dbReference type="GO" id="GO:0043023">
    <property type="term" value="F:ribosomal large subunit binding"/>
    <property type="evidence" value="ECO:0007669"/>
    <property type="project" value="UniProtKB-UniRule"/>
</dbReference>
<dbReference type="FunFam" id="1.10.150.300:FF:000001">
    <property type="entry name" value="Ribosome-binding ATPase YchF"/>
    <property type="match status" value="1"/>
</dbReference>
<dbReference type="InterPro" id="IPR012676">
    <property type="entry name" value="TGS-like"/>
</dbReference>
<dbReference type="FunFam" id="3.10.20.30:FF:000001">
    <property type="entry name" value="Ribosome-binding ATPase YchF"/>
    <property type="match status" value="1"/>
</dbReference>
<dbReference type="OrthoDB" id="9807318at2"/>
<keyword evidence="2" id="KW-0479">Metal-binding</keyword>
<dbReference type="InterPro" id="IPR012675">
    <property type="entry name" value="Beta-grasp_dom_sf"/>
</dbReference>
<reference evidence="9 10" key="1">
    <citation type="journal article" date="2010" name="Stand. Genomic Sci.">
        <title>Complete genome sequence of Spirochaeta smaragdinae type strain (SEBR 4228).</title>
        <authorList>
            <person name="Mavromatis K."/>
            <person name="Yasawong M."/>
            <person name="Chertkov O."/>
            <person name="Lapidus A."/>
            <person name="Lucas S."/>
            <person name="Nolan M."/>
            <person name="Del Rio T.G."/>
            <person name="Tice H."/>
            <person name="Cheng J.F."/>
            <person name="Pitluck S."/>
            <person name="Liolios K."/>
            <person name="Ivanova N."/>
            <person name="Tapia R."/>
            <person name="Han C."/>
            <person name="Bruce D."/>
            <person name="Goodwin L."/>
            <person name="Pati A."/>
            <person name="Chen A."/>
            <person name="Palaniappan K."/>
            <person name="Land M."/>
            <person name="Hauser L."/>
            <person name="Chang Y.J."/>
            <person name="Jeffries C.D."/>
            <person name="Detter J.C."/>
            <person name="Rohde M."/>
            <person name="Brambilla E."/>
            <person name="Spring S."/>
            <person name="Goker M."/>
            <person name="Sikorski J."/>
            <person name="Woyke T."/>
            <person name="Bristow J."/>
            <person name="Eisen J.A."/>
            <person name="Markowitz V."/>
            <person name="Hugenholtz P."/>
            <person name="Klenk H.P."/>
            <person name="Kyrpides N.C."/>
        </authorList>
    </citation>
    <scope>NUCLEOTIDE SEQUENCE [LARGE SCALE GENOMIC DNA]</scope>
    <source>
        <strain evidence="10">DSM 11293 / JCM 15392 / SEBR 4228</strain>
    </source>
</reference>
<proteinExistence type="inferred from homology"/>
<evidence type="ECO:0000256" key="5">
    <source>
        <dbReference type="ARBA" id="ARBA00022842"/>
    </source>
</evidence>
<protein>
    <recommendedName>
        <fullName evidence="6">Ribosome-binding ATPase YchF</fullName>
    </recommendedName>
</protein>
<dbReference type="KEGG" id="ssm:Spirs_3050"/>
<dbReference type="InterPro" id="IPR023192">
    <property type="entry name" value="TGS-like_dom_sf"/>
</dbReference>
<dbReference type="STRING" id="573413.Spirs_3050"/>
<name>E1R4R3_SEDSS</name>
<organism evidence="9 10">
    <name type="scientific">Sediminispirochaeta smaragdinae (strain DSM 11293 / JCM 15392 / SEBR 4228)</name>
    <name type="common">Spirochaeta smaragdinae</name>
    <dbReference type="NCBI Taxonomy" id="573413"/>
    <lineage>
        <taxon>Bacteria</taxon>
        <taxon>Pseudomonadati</taxon>
        <taxon>Spirochaetota</taxon>
        <taxon>Spirochaetia</taxon>
        <taxon>Spirochaetales</taxon>
        <taxon>Spirochaetaceae</taxon>
        <taxon>Sediminispirochaeta</taxon>
    </lineage>
</organism>
<evidence type="ECO:0000256" key="2">
    <source>
        <dbReference type="ARBA" id="ARBA00022723"/>
    </source>
</evidence>
<dbReference type="PRINTS" id="PR00326">
    <property type="entry name" value="GTP1OBG"/>
</dbReference>
<dbReference type="GO" id="GO:0005737">
    <property type="term" value="C:cytoplasm"/>
    <property type="evidence" value="ECO:0007669"/>
    <property type="project" value="TreeGrafter"/>
</dbReference>
<dbReference type="InterPro" id="IPR027417">
    <property type="entry name" value="P-loop_NTPase"/>
</dbReference>
<dbReference type="RefSeq" id="WP_013255610.1">
    <property type="nucleotide sequence ID" value="NC_014364.1"/>
</dbReference>
<keyword evidence="10" id="KW-1185">Reference proteome</keyword>
<dbReference type="EMBL" id="CP002116">
    <property type="protein sequence ID" value="ADK82151.1"/>
    <property type="molecule type" value="Genomic_DNA"/>
</dbReference>
<dbReference type="GO" id="GO:0005524">
    <property type="term" value="F:ATP binding"/>
    <property type="evidence" value="ECO:0007669"/>
    <property type="project" value="UniProtKB-UniRule"/>
</dbReference>
<evidence type="ECO:0000259" key="8">
    <source>
        <dbReference type="PROSITE" id="PS51880"/>
    </source>
</evidence>
<evidence type="ECO:0000313" key="10">
    <source>
        <dbReference type="Proteomes" id="UP000002318"/>
    </source>
</evidence>
<dbReference type="InterPro" id="IPR031167">
    <property type="entry name" value="G_OBG"/>
</dbReference>
<feature type="binding site" evidence="6">
    <location>
        <begin position="12"/>
        <end position="17"/>
    </location>
    <ligand>
        <name>ATP</name>
        <dbReference type="ChEBI" id="CHEBI:30616"/>
    </ligand>
</feature>
<keyword evidence="5" id="KW-0460">Magnesium</keyword>
<dbReference type="PANTHER" id="PTHR23305">
    <property type="entry name" value="OBG GTPASE FAMILY"/>
    <property type="match status" value="1"/>
</dbReference>
<dbReference type="InterPro" id="IPR006073">
    <property type="entry name" value="GTP-bd"/>
</dbReference>
<dbReference type="CDD" id="cd04867">
    <property type="entry name" value="TGS_YchF_OLA1"/>
    <property type="match status" value="1"/>
</dbReference>
<evidence type="ECO:0000256" key="6">
    <source>
        <dbReference type="HAMAP-Rule" id="MF_00944"/>
    </source>
</evidence>
<dbReference type="Gene3D" id="3.10.20.30">
    <property type="match status" value="1"/>
</dbReference>
<evidence type="ECO:0000256" key="4">
    <source>
        <dbReference type="ARBA" id="ARBA00022840"/>
    </source>
</evidence>
<dbReference type="HAMAP" id="MF_00944">
    <property type="entry name" value="YchF_OLA1_ATPase"/>
    <property type="match status" value="1"/>
</dbReference>
<keyword evidence="3 6" id="KW-0547">Nucleotide-binding</keyword>
<evidence type="ECO:0000313" key="9">
    <source>
        <dbReference type="EMBL" id="ADK82151.1"/>
    </source>
</evidence>
<evidence type="ECO:0000256" key="1">
    <source>
        <dbReference type="ARBA" id="ARBA00001946"/>
    </source>
</evidence>
<dbReference type="CDD" id="cd01900">
    <property type="entry name" value="YchF"/>
    <property type="match status" value="1"/>
</dbReference>
<dbReference type="PIRSF" id="PIRSF006641">
    <property type="entry name" value="CHP00092"/>
    <property type="match status" value="1"/>
</dbReference>
<comment type="cofactor">
    <cofactor evidence="1">
        <name>Mg(2+)</name>
        <dbReference type="ChEBI" id="CHEBI:18420"/>
    </cofactor>
</comment>
<dbReference type="Gene3D" id="1.10.150.300">
    <property type="entry name" value="TGS-like domain"/>
    <property type="match status" value="1"/>
</dbReference>
<dbReference type="InterPro" id="IPR004396">
    <property type="entry name" value="ATPase_YchF/OLA1"/>
</dbReference>
<dbReference type="PROSITE" id="PS51710">
    <property type="entry name" value="G_OBG"/>
    <property type="match status" value="1"/>
</dbReference>
<dbReference type="PANTHER" id="PTHR23305:SF18">
    <property type="entry name" value="OBG-TYPE G DOMAIN-CONTAINING PROTEIN"/>
    <property type="match status" value="1"/>
</dbReference>
<dbReference type="Proteomes" id="UP000002318">
    <property type="component" value="Chromosome"/>
</dbReference>
<feature type="domain" description="OBG-type G" evidence="7">
    <location>
        <begin position="3"/>
        <end position="261"/>
    </location>
</feature>
<feature type="domain" description="TGS" evidence="8">
    <location>
        <begin position="284"/>
        <end position="367"/>
    </location>
</feature>
<keyword evidence="4 6" id="KW-0067">ATP-binding</keyword>
<dbReference type="Gene3D" id="3.40.50.300">
    <property type="entry name" value="P-loop containing nucleotide triphosphate hydrolases"/>
    <property type="match status" value="1"/>
</dbReference>
<dbReference type="NCBIfam" id="TIGR00092">
    <property type="entry name" value="redox-regulated ATPase YchF"/>
    <property type="match status" value="1"/>
</dbReference>
<dbReference type="eggNOG" id="COG0012">
    <property type="taxonomic scope" value="Bacteria"/>
</dbReference>
<comment type="function">
    <text evidence="6">ATPase that binds to both the 70S ribosome and the 50S ribosomal subunit in a nucleotide-independent manner.</text>
</comment>
<evidence type="ECO:0000259" key="7">
    <source>
        <dbReference type="PROSITE" id="PS51710"/>
    </source>
</evidence>
<dbReference type="AlphaFoldDB" id="E1R4R3"/>
<dbReference type="HOGENOM" id="CLU_018395_0_1_12"/>
<accession>E1R4R3</accession>
<comment type="similarity">
    <text evidence="6">Belongs to the TRAFAC class OBG-HflX-like GTPase superfamily. OBG GTPase family. YchF/OLA1 subfamily.</text>
</comment>
<dbReference type="InterPro" id="IPR004095">
    <property type="entry name" value="TGS"/>
</dbReference>
<dbReference type="PROSITE" id="PS51880">
    <property type="entry name" value="TGS"/>
    <property type="match status" value="1"/>
</dbReference>
<dbReference type="Pfam" id="PF01926">
    <property type="entry name" value="MMR_HSR1"/>
    <property type="match status" value="1"/>
</dbReference>
<dbReference type="Pfam" id="PF06071">
    <property type="entry name" value="YchF-GTPase_C"/>
    <property type="match status" value="1"/>
</dbReference>
<dbReference type="SUPFAM" id="SSF52540">
    <property type="entry name" value="P-loop containing nucleoside triphosphate hydrolases"/>
    <property type="match status" value="1"/>
</dbReference>